<keyword evidence="1" id="KW-1133">Transmembrane helix</keyword>
<name>A0A918VHB7_9GAMM</name>
<keyword evidence="1" id="KW-0812">Transmembrane</keyword>
<protein>
    <submittedName>
        <fullName evidence="2">Uncharacterized protein</fullName>
    </submittedName>
</protein>
<reference evidence="2" key="2">
    <citation type="submission" date="2020-09" db="EMBL/GenBank/DDBJ databases">
        <authorList>
            <person name="Sun Q."/>
            <person name="Kim S."/>
        </authorList>
    </citation>
    <scope>NUCLEOTIDE SEQUENCE</scope>
    <source>
        <strain evidence="2">KCTC 12711</strain>
    </source>
</reference>
<accession>A0A918VHB7</accession>
<dbReference type="AlphaFoldDB" id="A0A918VHB7"/>
<proteinExistence type="predicted"/>
<reference evidence="2" key="1">
    <citation type="journal article" date="2014" name="Int. J. Syst. Evol. Microbiol.">
        <title>Complete genome sequence of Corynebacterium casei LMG S-19264T (=DSM 44701T), isolated from a smear-ripened cheese.</title>
        <authorList>
            <consortium name="US DOE Joint Genome Institute (JGI-PGF)"/>
            <person name="Walter F."/>
            <person name="Albersmeier A."/>
            <person name="Kalinowski J."/>
            <person name="Ruckert C."/>
        </authorList>
    </citation>
    <scope>NUCLEOTIDE SEQUENCE</scope>
    <source>
        <strain evidence="2">KCTC 12711</strain>
    </source>
</reference>
<feature type="transmembrane region" description="Helical" evidence="1">
    <location>
        <begin position="60"/>
        <end position="81"/>
    </location>
</feature>
<gene>
    <name evidence="2" type="ORF">GCM10008090_01210</name>
</gene>
<keyword evidence="1" id="KW-0472">Membrane</keyword>
<keyword evidence="3" id="KW-1185">Reference proteome</keyword>
<feature type="transmembrane region" description="Helical" evidence="1">
    <location>
        <begin position="12"/>
        <end position="30"/>
    </location>
</feature>
<evidence type="ECO:0000313" key="3">
    <source>
        <dbReference type="Proteomes" id="UP000614811"/>
    </source>
</evidence>
<dbReference type="RefSeq" id="WP_189398070.1">
    <property type="nucleotide sequence ID" value="NZ_BMXA01000001.1"/>
</dbReference>
<dbReference type="Proteomes" id="UP000614811">
    <property type="component" value="Unassembled WGS sequence"/>
</dbReference>
<organism evidence="2 3">
    <name type="scientific">Arenicella chitinivorans</name>
    <dbReference type="NCBI Taxonomy" id="1329800"/>
    <lineage>
        <taxon>Bacteria</taxon>
        <taxon>Pseudomonadati</taxon>
        <taxon>Pseudomonadota</taxon>
        <taxon>Gammaproteobacteria</taxon>
        <taxon>Arenicellales</taxon>
        <taxon>Arenicellaceae</taxon>
        <taxon>Arenicella</taxon>
    </lineage>
</organism>
<dbReference type="EMBL" id="BMXA01000001">
    <property type="protein sequence ID" value="GGZ96733.1"/>
    <property type="molecule type" value="Genomic_DNA"/>
</dbReference>
<evidence type="ECO:0000313" key="2">
    <source>
        <dbReference type="EMBL" id="GGZ96733.1"/>
    </source>
</evidence>
<sequence length="83" mass="9650">MKPLKERLKIYKLIVLVGIGLTFILLLAGYDYSKSKGFYPSTERKPLNFTEALTSLPTEFIWFLLVLFLIVFVVELFVSIFKK</sequence>
<evidence type="ECO:0000256" key="1">
    <source>
        <dbReference type="SAM" id="Phobius"/>
    </source>
</evidence>
<comment type="caution">
    <text evidence="2">The sequence shown here is derived from an EMBL/GenBank/DDBJ whole genome shotgun (WGS) entry which is preliminary data.</text>
</comment>